<dbReference type="CDD" id="cd21120">
    <property type="entry name" value="SPASM_anSME"/>
    <property type="match status" value="1"/>
</dbReference>
<protein>
    <submittedName>
        <fullName evidence="10">Unannotated protein</fullName>
    </submittedName>
</protein>
<dbReference type="InterPro" id="IPR047207">
    <property type="entry name" value="SPASM_anSME"/>
</dbReference>
<evidence type="ECO:0000256" key="5">
    <source>
        <dbReference type="ARBA" id="ARBA00023004"/>
    </source>
</evidence>
<dbReference type="EMBL" id="CAEZZV010000241">
    <property type="protein sequence ID" value="CAB4790270.1"/>
    <property type="molecule type" value="Genomic_DNA"/>
</dbReference>
<evidence type="ECO:0000259" key="8">
    <source>
        <dbReference type="PROSITE" id="PS51918"/>
    </source>
</evidence>
<dbReference type="InterPro" id="IPR034491">
    <property type="entry name" value="Anaerob_Ser_sulfatase-maturase"/>
</dbReference>
<dbReference type="CDD" id="cd01335">
    <property type="entry name" value="Radical_SAM"/>
    <property type="match status" value="1"/>
</dbReference>
<dbReference type="NCBIfam" id="TIGR04085">
    <property type="entry name" value="rSAM_more_4Fe4S"/>
    <property type="match status" value="1"/>
</dbReference>
<sequence>MSNSRPTQAAFHLLAKPTGAICNLDCTYCFFLSKDALYPGESMRMSRETLQTYLQQLLSSQPDGPVSVAWQGGEPTLMGLDFYRSVIALIAQYARPAQTIEHTMQTNGTLLTDEWAVFLKQNNVLVGLSIDGPQEMHDEFRVWKDGRGSFDDVFKAWELLDKYQVETNILCSLNSANVDRPLEVYTFFRDVLQAKHLQFIPIVERANPETLPIAEKGWSDKPGRRRILYTQNGNLVTSRSITGQQYGNFLNAIFDEWVKRDVGEIFIQMFDVTLGAHIGQYSLCVHAPTCGSALVLEHNGDLYSCDHFVEPDHKLGNIHHTPLIDLVTAPQQVTFGRNKQTTLPTMCQKCDVRFACNGGCPKDRFAMTPDGEPGLNHLCDGFQSFFRHTSEPMKKMVALINAGRFPDEIMLQD</sequence>
<dbReference type="PANTHER" id="PTHR43273">
    <property type="entry name" value="ANAEROBIC SULFATASE-MATURATING ENZYME HOMOLOG ASLB-RELATED"/>
    <property type="match status" value="1"/>
</dbReference>
<keyword evidence="2" id="KW-0004">4Fe-4S</keyword>
<dbReference type="InterPro" id="IPR023867">
    <property type="entry name" value="Sulphatase_maturase_rSAM"/>
</dbReference>
<evidence type="ECO:0000256" key="4">
    <source>
        <dbReference type="ARBA" id="ARBA00022723"/>
    </source>
</evidence>
<dbReference type="PANTHER" id="PTHR43273:SF3">
    <property type="entry name" value="ANAEROBIC SULFATASE-MATURATING ENZYME HOMOLOG ASLB-RELATED"/>
    <property type="match status" value="1"/>
</dbReference>
<dbReference type="InterPro" id="IPR013785">
    <property type="entry name" value="Aldolase_TIM"/>
</dbReference>
<comment type="similarity">
    <text evidence="7">Belongs to the radical SAM superfamily. Anaerobic sulfatase-maturating enzyme family.</text>
</comment>
<organism evidence="10">
    <name type="scientific">freshwater metagenome</name>
    <dbReference type="NCBI Taxonomy" id="449393"/>
    <lineage>
        <taxon>unclassified sequences</taxon>
        <taxon>metagenomes</taxon>
        <taxon>ecological metagenomes</taxon>
    </lineage>
</organism>
<dbReference type="SFLD" id="SFLDF00285">
    <property type="entry name" value="anaerobic_Ser-type_sulfatase-m"/>
    <property type="match status" value="1"/>
</dbReference>
<dbReference type="Gene3D" id="3.20.20.70">
    <property type="entry name" value="Aldolase class I"/>
    <property type="match status" value="1"/>
</dbReference>
<dbReference type="NCBIfam" id="TIGR03942">
    <property type="entry name" value="sulfatase_rSAM"/>
    <property type="match status" value="1"/>
</dbReference>
<dbReference type="SFLD" id="SFLDG01384">
    <property type="entry name" value="thioether_bond_formation_requi"/>
    <property type="match status" value="1"/>
</dbReference>
<reference evidence="10" key="1">
    <citation type="submission" date="2020-05" db="EMBL/GenBank/DDBJ databases">
        <authorList>
            <person name="Chiriac C."/>
            <person name="Salcher M."/>
            <person name="Ghai R."/>
            <person name="Kavagutti S V."/>
        </authorList>
    </citation>
    <scope>NUCLEOTIDE SEQUENCE</scope>
</reference>
<dbReference type="GO" id="GO:0016491">
    <property type="term" value="F:oxidoreductase activity"/>
    <property type="evidence" value="ECO:0007669"/>
    <property type="project" value="InterPro"/>
</dbReference>
<evidence type="ECO:0000256" key="1">
    <source>
        <dbReference type="ARBA" id="ARBA00001966"/>
    </source>
</evidence>
<dbReference type="InterPro" id="IPR058240">
    <property type="entry name" value="rSAM_sf"/>
</dbReference>
<evidence type="ECO:0000256" key="6">
    <source>
        <dbReference type="ARBA" id="ARBA00023014"/>
    </source>
</evidence>
<dbReference type="Pfam" id="PF04055">
    <property type="entry name" value="Radical_SAM"/>
    <property type="match status" value="1"/>
</dbReference>
<accession>A0A6J6WYT3</accession>
<comment type="cofactor">
    <cofactor evidence="1">
        <name>[4Fe-4S] cluster</name>
        <dbReference type="ChEBI" id="CHEBI:49883"/>
    </cofactor>
</comment>
<evidence type="ECO:0000256" key="3">
    <source>
        <dbReference type="ARBA" id="ARBA00022691"/>
    </source>
</evidence>
<evidence type="ECO:0000313" key="10">
    <source>
        <dbReference type="EMBL" id="CAB4790270.1"/>
    </source>
</evidence>
<dbReference type="SUPFAM" id="SSF102114">
    <property type="entry name" value="Radical SAM enzymes"/>
    <property type="match status" value="1"/>
</dbReference>
<evidence type="ECO:0000256" key="2">
    <source>
        <dbReference type="ARBA" id="ARBA00022485"/>
    </source>
</evidence>
<keyword evidence="4" id="KW-0479">Metal-binding</keyword>
<dbReference type="EMBL" id="CAEZUK010000132">
    <property type="protein sequence ID" value="CAB4602930.1"/>
    <property type="molecule type" value="Genomic_DNA"/>
</dbReference>
<dbReference type="GO" id="GO:0051539">
    <property type="term" value="F:4 iron, 4 sulfur cluster binding"/>
    <property type="evidence" value="ECO:0007669"/>
    <property type="project" value="UniProtKB-KW"/>
</dbReference>
<feature type="domain" description="Radical SAM core" evidence="8">
    <location>
        <begin position="4"/>
        <end position="239"/>
    </location>
</feature>
<dbReference type="SFLD" id="SFLDG01386">
    <property type="entry name" value="main_SPASM_domain-containing"/>
    <property type="match status" value="1"/>
</dbReference>
<dbReference type="SFLD" id="SFLDG01067">
    <property type="entry name" value="SPASM/twitch_domain_containing"/>
    <property type="match status" value="1"/>
</dbReference>
<keyword evidence="6" id="KW-0411">Iron-sulfur</keyword>
<evidence type="ECO:0000256" key="7">
    <source>
        <dbReference type="ARBA" id="ARBA00023601"/>
    </source>
</evidence>
<dbReference type="AlphaFoldDB" id="A0A6J6WYT3"/>
<proteinExistence type="inferred from homology"/>
<dbReference type="InterPro" id="IPR023885">
    <property type="entry name" value="4Fe4S-binding_SPASM_dom"/>
</dbReference>
<dbReference type="SFLD" id="SFLDS00029">
    <property type="entry name" value="Radical_SAM"/>
    <property type="match status" value="1"/>
</dbReference>
<dbReference type="PROSITE" id="PS51918">
    <property type="entry name" value="RADICAL_SAM"/>
    <property type="match status" value="1"/>
</dbReference>
<dbReference type="SFLD" id="SFLDG01072">
    <property type="entry name" value="dehydrogenase_like"/>
    <property type="match status" value="1"/>
</dbReference>
<name>A0A6J6WYT3_9ZZZZ</name>
<keyword evidence="3" id="KW-0949">S-adenosyl-L-methionine</keyword>
<dbReference type="Pfam" id="PF13186">
    <property type="entry name" value="SPASM"/>
    <property type="match status" value="1"/>
</dbReference>
<gene>
    <name evidence="9" type="ORF">UFOPK1820_00862</name>
    <name evidence="10" type="ORF">UFOPK2921_01414</name>
</gene>
<keyword evidence="5" id="KW-0408">Iron</keyword>
<dbReference type="GO" id="GO:0046872">
    <property type="term" value="F:metal ion binding"/>
    <property type="evidence" value="ECO:0007669"/>
    <property type="project" value="UniProtKB-KW"/>
</dbReference>
<evidence type="ECO:0000313" key="9">
    <source>
        <dbReference type="EMBL" id="CAB4602930.1"/>
    </source>
</evidence>
<dbReference type="InterPro" id="IPR007197">
    <property type="entry name" value="rSAM"/>
</dbReference>